<dbReference type="Proteomes" id="UP000006657">
    <property type="component" value="Chromosome"/>
</dbReference>
<keyword evidence="2" id="KW-1185">Reference proteome</keyword>
<dbReference type="HOGENOM" id="CLU_3357358_0_0_10"/>
<evidence type="ECO:0000313" key="1">
    <source>
        <dbReference type="EMBL" id="ADY32809.1"/>
    </source>
</evidence>
<name>F9Z6T2_ODOSD</name>
<dbReference type="EMBL" id="CP002544">
    <property type="protein sequence ID" value="ADY32809.1"/>
    <property type="molecule type" value="Genomic_DNA"/>
</dbReference>
<dbReference type="AlphaFoldDB" id="F9Z6T2"/>
<reference evidence="1 2" key="1">
    <citation type="journal article" date="2011" name="Stand. Genomic Sci.">
        <title>Complete genome sequence of Odoribacter splanchnicus type strain (1651/6).</title>
        <authorList>
            <consortium name="US DOE Joint Genome Institute (JGI-PGF)"/>
            <person name="Goker M."/>
            <person name="Gronow S."/>
            <person name="Zeytun A."/>
            <person name="Nolan M."/>
            <person name="Lucas S."/>
            <person name="Lapidus A."/>
            <person name="Hammon N."/>
            <person name="Deshpande S."/>
            <person name="Cheng J.F."/>
            <person name="Pitluck S."/>
            <person name="Liolios K."/>
            <person name="Pagani I."/>
            <person name="Ivanova N."/>
            <person name="Mavromatis K."/>
            <person name="Ovchinikova G."/>
            <person name="Pati A."/>
            <person name="Tapia R."/>
            <person name="Han C."/>
            <person name="Goodwin L."/>
            <person name="Chen A."/>
            <person name="Palaniappan K."/>
            <person name="Land M."/>
            <person name="Hauser L."/>
            <person name="Jeffries C.D."/>
            <person name="Brambilla E.M."/>
            <person name="Rohde M."/>
            <person name="Detter J.C."/>
            <person name="Woyke T."/>
            <person name="Bristow J."/>
            <person name="Markowitz V."/>
            <person name="Hugenholtz P."/>
            <person name="Eisen J.A."/>
            <person name="Kyrpides N.C."/>
            <person name="Klenk H.P."/>
        </authorList>
    </citation>
    <scope>NUCLEOTIDE SEQUENCE [LARGE SCALE GENOMIC DNA]</scope>
    <source>
        <strain evidence="2">ATCC 29572 / DSM 20712 / JCM 15291 / NCTC 10825 / 1651/6</strain>
    </source>
</reference>
<organism evidence="1 2">
    <name type="scientific">Odoribacter splanchnicus (strain ATCC 29572 / DSM 20712 / CIP 104287 / JCM 15291 / NCTC 10825 / 1651/6)</name>
    <name type="common">Bacteroides splanchnicus</name>
    <dbReference type="NCBI Taxonomy" id="709991"/>
    <lineage>
        <taxon>Bacteria</taxon>
        <taxon>Pseudomonadati</taxon>
        <taxon>Bacteroidota</taxon>
        <taxon>Bacteroidia</taxon>
        <taxon>Bacteroidales</taxon>
        <taxon>Odoribacteraceae</taxon>
        <taxon>Odoribacter</taxon>
    </lineage>
</organism>
<dbReference type="STRING" id="709991.Odosp_1792"/>
<sequence length="36" mass="4264">MFLNANVCNYDGEDDRWICVEAVTDRDEYESTKFTI</sequence>
<gene>
    <name evidence="1" type="ordered locus">Odosp_1792</name>
</gene>
<dbReference type="KEGG" id="osp:Odosp_1792"/>
<accession>F9Z6T2</accession>
<proteinExistence type="predicted"/>
<dbReference type="PaxDb" id="709991-Odosp_1792"/>
<evidence type="ECO:0000313" key="2">
    <source>
        <dbReference type="Proteomes" id="UP000006657"/>
    </source>
</evidence>
<protein>
    <submittedName>
        <fullName evidence="1">Uncharacterized protein</fullName>
    </submittedName>
</protein>